<dbReference type="EMBL" id="CP059165">
    <property type="protein sequence ID" value="QLL10059.1"/>
    <property type="molecule type" value="Genomic_DNA"/>
</dbReference>
<proteinExistence type="predicted"/>
<evidence type="ECO:0000313" key="2">
    <source>
        <dbReference type="Proteomes" id="UP000510682"/>
    </source>
</evidence>
<sequence length="120" mass="12781">MCAMGSIAAAIATPIAHADDSVTYEVVSDSVPILSGIEYRDASGRRLIRNVTLPWRLTAPVTDASSPADAGAELRADWRPSYRAFAFVTVRISFGGQVLCENTLDVGNATCYGNVPHRPA</sequence>
<reference evidence="2" key="3">
    <citation type="submission" date="2023-07" db="EMBL/GenBank/DDBJ databases">
        <title>Description of Mycobacterium gordonae subsp. intergordonae subsp.nov. and Mycobacterium gordonae subsp. gordonae subsp. nov.</title>
        <authorList>
            <person name="Huang H."/>
        </authorList>
    </citation>
    <scope>NUCLEOTIDE SEQUENCE [LARGE SCALE GENOMIC DNA]</scope>
    <source>
        <strain evidence="2">24</strain>
    </source>
</reference>
<evidence type="ECO:0000313" key="1">
    <source>
        <dbReference type="EMBL" id="QLL10059.1"/>
    </source>
</evidence>
<gene>
    <name evidence="1" type="ORF">H0P51_07290</name>
</gene>
<dbReference type="Gene3D" id="2.60.40.2880">
    <property type="entry name" value="MmpS1-5, C-terminal soluble domain"/>
    <property type="match status" value="1"/>
</dbReference>
<dbReference type="AlphaFoldDB" id="A0A7D6IW98"/>
<protein>
    <submittedName>
        <fullName evidence="1">Uncharacterized protein</fullName>
    </submittedName>
</protein>
<keyword evidence="2" id="KW-1185">Reference proteome</keyword>
<organism evidence="1 2">
    <name type="scientific">Mycobacterium vicinigordonae</name>
    <dbReference type="NCBI Taxonomy" id="1719132"/>
    <lineage>
        <taxon>Bacteria</taxon>
        <taxon>Bacillati</taxon>
        <taxon>Actinomycetota</taxon>
        <taxon>Actinomycetes</taxon>
        <taxon>Mycobacteriales</taxon>
        <taxon>Mycobacteriaceae</taxon>
        <taxon>Mycobacterium</taxon>
    </lineage>
</organism>
<dbReference type="InterPro" id="IPR038468">
    <property type="entry name" value="MmpS_C"/>
</dbReference>
<accession>A0A7D6IW98</accession>
<dbReference type="KEGG" id="mgor:H0P51_07290"/>
<reference evidence="2" key="1">
    <citation type="submission" date="2020-07" db="EMBL/GenBank/DDBJ databases">
        <title>Description of Mycobacterium gordonae subsp. intergordonae subsp.nov. and Mycobacterium gordonae subsp. gordonae subsp. nov.</title>
        <authorList>
            <person name="Yu X."/>
        </authorList>
    </citation>
    <scope>NUCLEOTIDE SEQUENCE [LARGE SCALE GENOMIC DNA]</scope>
    <source>
        <strain evidence="2">24</strain>
    </source>
</reference>
<dbReference type="Proteomes" id="UP000510682">
    <property type="component" value="Chromosome"/>
</dbReference>
<reference evidence="1 2" key="2">
    <citation type="submission" date="2020-07" db="EMBL/GenBank/DDBJ databases">
        <authorList>
            <person name="Yu X."/>
        </authorList>
    </citation>
    <scope>NUCLEOTIDE SEQUENCE [LARGE SCALE GENOMIC DNA]</scope>
    <source>
        <strain evidence="2">24</strain>
    </source>
</reference>
<name>A0A7D6IW98_9MYCO</name>